<gene>
    <name evidence="2" type="ordered locus">PPA0745</name>
</gene>
<feature type="compositionally biased region" description="Basic and acidic residues" evidence="1">
    <location>
        <begin position="49"/>
        <end position="73"/>
    </location>
</feature>
<proteinExistence type="predicted"/>
<protein>
    <submittedName>
        <fullName evidence="2">Uncharacterized protein</fullName>
    </submittedName>
</protein>
<evidence type="ECO:0000313" key="2">
    <source>
        <dbReference type="EMBL" id="AAT82501.1"/>
    </source>
</evidence>
<evidence type="ECO:0000256" key="1">
    <source>
        <dbReference type="SAM" id="MobiDB-lite"/>
    </source>
</evidence>
<evidence type="ECO:0000313" key="3">
    <source>
        <dbReference type="Proteomes" id="UP000000603"/>
    </source>
</evidence>
<dbReference type="EnsemblBacteria" id="AAT82501">
    <property type="protein sequence ID" value="AAT82501"/>
    <property type="gene ID" value="PPA0745"/>
</dbReference>
<organism evidence="2 3">
    <name type="scientific">Cutibacterium acnes (strain DSM 16379 / KPA171202)</name>
    <name type="common">Propionibacterium acnes</name>
    <dbReference type="NCBI Taxonomy" id="267747"/>
    <lineage>
        <taxon>Bacteria</taxon>
        <taxon>Bacillati</taxon>
        <taxon>Actinomycetota</taxon>
        <taxon>Actinomycetes</taxon>
        <taxon>Propionibacteriales</taxon>
        <taxon>Propionibacteriaceae</taxon>
        <taxon>Cutibacterium</taxon>
    </lineage>
</organism>
<reference evidence="2 3" key="1">
    <citation type="journal article" date="2004" name="Science">
        <title>The complete genome sequence of Propionibacterium acnes, a commensal of human skin.</title>
        <authorList>
            <person name="Bruggemann H."/>
            <person name="Henne A."/>
            <person name="Hoster F."/>
            <person name="Liesegang H."/>
            <person name="Wiezer A."/>
            <person name="Strittmatter A."/>
            <person name="Hujer S."/>
            <person name="Durre P."/>
            <person name="Gottschalk G."/>
        </authorList>
    </citation>
    <scope>NUCLEOTIDE SEQUENCE [LARGE SCALE GENOMIC DNA]</scope>
    <source>
        <strain evidence="3">DSM 16379 / KPA171202</strain>
    </source>
</reference>
<dbReference type="Proteomes" id="UP000000603">
    <property type="component" value="Chromosome"/>
</dbReference>
<name>Q6A9R5_CUTAK</name>
<feature type="compositionally biased region" description="Polar residues" evidence="1">
    <location>
        <begin position="27"/>
        <end position="47"/>
    </location>
</feature>
<dbReference type="EMBL" id="AE017283">
    <property type="protein sequence ID" value="AAT82501.1"/>
    <property type="molecule type" value="Genomic_DNA"/>
</dbReference>
<feature type="region of interest" description="Disordered" evidence="1">
    <location>
        <begin position="1"/>
        <end position="73"/>
    </location>
</feature>
<sequence length="73" mass="7810">MLPRLTSTPALFHSSGEGFGMGLALPTTWSNSAAPWHHTSTGRQQYSDGEGHNGETDNSKNSTGEDHPTDNAR</sequence>
<accession>Q6A9R5</accession>
<dbReference type="HOGENOM" id="CLU_2701797_0_0_11"/>
<dbReference type="AlphaFoldDB" id="Q6A9R5"/>
<dbReference type="KEGG" id="pac:PPA0745"/>